<dbReference type="Proteomes" id="UP000308267">
    <property type="component" value="Unassembled WGS sequence"/>
</dbReference>
<evidence type="ECO:0000256" key="1">
    <source>
        <dbReference type="SAM" id="MobiDB-lite"/>
    </source>
</evidence>
<accession>A0A4S2LDJ4</accession>
<comment type="caution">
    <text evidence="2">The sequence shown here is derived from an EMBL/GenBank/DDBJ whole genome shotgun (WGS) entry which is preliminary data.</text>
</comment>
<proteinExistence type="predicted"/>
<protein>
    <recommendedName>
        <fullName evidence="4">Zinc finger protein 474</fullName>
    </recommendedName>
</protein>
<dbReference type="PANTHER" id="PTHR13555:SF68">
    <property type="entry name" value="ZINC FINGER PROTEIN 474"/>
    <property type="match status" value="1"/>
</dbReference>
<sequence>MNHNYPFERSCPDEHKIRESHCPTKHTVSGTQQAGAISNIFASGRNKKGTGIGDRNSVPKTLGMTRLSSSDSTKEVRTKSITMSDTEPKTSTVSSKKSSQSLIQVCPICSRFYGLASIDIHMRACQLADELQRRQLEAKQAWDNKLVRRPSHPPGTLCHICGRRYTHASLSLHIPRCLKQWVQWNKMLPKRKQHRQIPVTPTPTDEELQERVEKAHRNGLTYYAIADALDEIMLEASLKNKLPVELIHTK</sequence>
<reference evidence="2 3" key="1">
    <citation type="journal article" date="2019" name="BMC Genomics">
        <title>New insights from Opisthorchis felineus genome: update on genomics of the epidemiologically important liver flukes.</title>
        <authorList>
            <person name="Ershov N.I."/>
            <person name="Mordvinov V.A."/>
            <person name="Prokhortchouk E.B."/>
            <person name="Pakharukova M.Y."/>
            <person name="Gunbin K.V."/>
            <person name="Ustyantsev K."/>
            <person name="Genaev M.A."/>
            <person name="Blinov A.G."/>
            <person name="Mazur A."/>
            <person name="Boulygina E."/>
            <person name="Tsygankova S."/>
            <person name="Khrameeva E."/>
            <person name="Chekanov N."/>
            <person name="Fan G."/>
            <person name="Xiao A."/>
            <person name="Zhang H."/>
            <person name="Xu X."/>
            <person name="Yang H."/>
            <person name="Solovyev V."/>
            <person name="Lee S.M."/>
            <person name="Liu X."/>
            <person name="Afonnikov D.A."/>
            <person name="Skryabin K.G."/>
        </authorList>
    </citation>
    <scope>NUCLEOTIDE SEQUENCE [LARGE SCALE GENOMIC DNA]</scope>
    <source>
        <strain evidence="2">AK-0245</strain>
        <tissue evidence="2">Whole organism</tissue>
    </source>
</reference>
<organism evidence="2 3">
    <name type="scientific">Opisthorchis felineus</name>
    <dbReference type="NCBI Taxonomy" id="147828"/>
    <lineage>
        <taxon>Eukaryota</taxon>
        <taxon>Metazoa</taxon>
        <taxon>Spiralia</taxon>
        <taxon>Lophotrochozoa</taxon>
        <taxon>Platyhelminthes</taxon>
        <taxon>Trematoda</taxon>
        <taxon>Digenea</taxon>
        <taxon>Opisthorchiida</taxon>
        <taxon>Opisthorchiata</taxon>
        <taxon>Opisthorchiidae</taxon>
        <taxon>Opisthorchis</taxon>
    </lineage>
</organism>
<dbReference type="PANTHER" id="PTHR13555">
    <property type="entry name" value="C2H2 ZINC FINGER CGI-62-RELATED"/>
    <property type="match status" value="1"/>
</dbReference>
<name>A0A4S2LDJ4_OPIFE</name>
<dbReference type="InterPro" id="IPR026319">
    <property type="entry name" value="ZC2HC1A/B-like"/>
</dbReference>
<dbReference type="EMBL" id="SJOL01009179">
    <property type="protein sequence ID" value="TGZ58639.1"/>
    <property type="molecule type" value="Genomic_DNA"/>
</dbReference>
<evidence type="ECO:0000313" key="3">
    <source>
        <dbReference type="Proteomes" id="UP000308267"/>
    </source>
</evidence>
<keyword evidence="3" id="KW-1185">Reference proteome</keyword>
<dbReference type="OrthoDB" id="5793009at2759"/>
<dbReference type="AlphaFoldDB" id="A0A4S2LDJ4"/>
<evidence type="ECO:0000313" key="2">
    <source>
        <dbReference type="EMBL" id="TGZ58639.1"/>
    </source>
</evidence>
<feature type="region of interest" description="Disordered" evidence="1">
    <location>
        <begin position="43"/>
        <end position="96"/>
    </location>
</feature>
<evidence type="ECO:0008006" key="4">
    <source>
        <dbReference type="Google" id="ProtNLM"/>
    </source>
</evidence>
<gene>
    <name evidence="2" type="ORF">CRM22_009515</name>
</gene>